<feature type="region of interest" description="Disordered" evidence="2">
    <location>
        <begin position="1"/>
        <end position="24"/>
    </location>
</feature>
<dbReference type="PANTHER" id="PTHR15744:SF0">
    <property type="entry name" value="KH HOMOLOGY DOMAIN-CONTAINING PROTEIN 4"/>
    <property type="match status" value="1"/>
</dbReference>
<dbReference type="Pfam" id="PF23469">
    <property type="entry name" value="KH_12"/>
    <property type="match status" value="1"/>
</dbReference>
<dbReference type="CDD" id="cd22386">
    <property type="entry name" value="KH-I_KHDC4_rpt2"/>
    <property type="match status" value="1"/>
</dbReference>
<protein>
    <recommendedName>
        <fullName evidence="3">K Homology domain-containing protein</fullName>
    </recommendedName>
</protein>
<evidence type="ECO:0000259" key="3">
    <source>
        <dbReference type="SMART" id="SM00322"/>
    </source>
</evidence>
<dbReference type="GO" id="GO:0005634">
    <property type="term" value="C:nucleus"/>
    <property type="evidence" value="ECO:0007669"/>
    <property type="project" value="InterPro"/>
</dbReference>
<dbReference type="OrthoDB" id="397265at2759"/>
<dbReference type="Gene3D" id="3.30.1370.10">
    <property type="entry name" value="K Homology domain, type 1"/>
    <property type="match status" value="2"/>
</dbReference>
<reference evidence="4 5" key="1">
    <citation type="journal article" date="2019" name="PLoS Genet.">
        <title>Convergent evolution of linked mating-type loci in basidiomycete fungi.</title>
        <authorList>
            <person name="Sun S."/>
            <person name="Coelho M.A."/>
            <person name="Heitman J."/>
            <person name="Nowrousian M."/>
        </authorList>
    </citation>
    <scope>NUCLEOTIDE SEQUENCE [LARGE SCALE GENOMIC DNA]</scope>
    <source>
        <strain evidence="4 5">CBS 4282</strain>
    </source>
</reference>
<dbReference type="FunFam" id="3.30.1370.10:FF:000037">
    <property type="entry name" value="KH domain protein"/>
    <property type="match status" value="1"/>
</dbReference>
<gene>
    <name evidence="4" type="ORF">VHUM_02416</name>
</gene>
<dbReference type="InterPro" id="IPR055256">
    <property type="entry name" value="KH_1_KHDC4/BBP-like"/>
</dbReference>
<dbReference type="SMART" id="SM00322">
    <property type="entry name" value="KH"/>
    <property type="match status" value="1"/>
</dbReference>
<name>A0A7D8Z2I3_VANHU</name>
<feature type="compositionally biased region" description="Basic and acidic residues" evidence="2">
    <location>
        <begin position="1"/>
        <end position="13"/>
    </location>
</feature>
<dbReference type="GO" id="GO:0003723">
    <property type="term" value="F:RNA binding"/>
    <property type="evidence" value="ECO:0007669"/>
    <property type="project" value="UniProtKB-UniRule"/>
</dbReference>
<sequence>MAESTERKSRWDNPAEEPAPGVSADAAAQAAAIAAKIAASLRPAGSSGTELVKRAAAEGEFVKDIEINDLRNRYTLTKASTQKQIQDETGASIETKGIWAPDRSRMPPGEMPLYLHIVAKSQVILDAAVREVNKLIDQELAPLIEDRTLIARARATGAPLPPSALQNQRQKWPEEKLFINLEPMRNFNVRAKVVGPGGMFVKYIQAETGARVQIKGRGSGFLENETGRESDDPMHISVVAPREDQIERAKTLAEDLLVVLRIEYEKARNGGGGGGGGYGGGGYGGGDVPKDQQAQGAAAPAAGADAANPGAAPADASNAEAWAQYAQYWAAYGYDVNDPQCELSCPDCGFVAYTPQSRHGRLRSSRAEVLSSRRSQCSHREAGLSGESAQRAAQCGRMHIISEQGCMGYISTARCAAKRDEGTRLTRGAALPLYKSQTRRATARTKVPHSSIRFLHFTPWEIGV</sequence>
<dbReference type="Pfam" id="PF22675">
    <property type="entry name" value="KH-I_KHDC4-BBP"/>
    <property type="match status" value="1"/>
</dbReference>
<dbReference type="Proteomes" id="UP000473826">
    <property type="component" value="Unassembled WGS sequence"/>
</dbReference>
<feature type="domain" description="K Homology" evidence="3">
    <location>
        <begin position="171"/>
        <end position="258"/>
    </location>
</feature>
<dbReference type="PANTHER" id="PTHR15744">
    <property type="entry name" value="BLOM7"/>
    <property type="match status" value="1"/>
</dbReference>
<keyword evidence="1" id="KW-0694">RNA-binding</keyword>
<accession>A0A7D8Z2I3</accession>
<dbReference type="InterPro" id="IPR036612">
    <property type="entry name" value="KH_dom_type_1_sf"/>
</dbReference>
<keyword evidence="5" id="KW-1185">Reference proteome</keyword>
<evidence type="ECO:0000313" key="4">
    <source>
        <dbReference type="EMBL" id="TXT08942.1"/>
    </source>
</evidence>
<dbReference type="EMBL" id="QKWK01000006">
    <property type="protein sequence ID" value="TXT08942.1"/>
    <property type="molecule type" value="Genomic_DNA"/>
</dbReference>
<dbReference type="InterPro" id="IPR031121">
    <property type="entry name" value="RIK/BLOM7"/>
</dbReference>
<evidence type="ECO:0000256" key="2">
    <source>
        <dbReference type="SAM" id="MobiDB-lite"/>
    </source>
</evidence>
<dbReference type="PROSITE" id="PS50084">
    <property type="entry name" value="KH_TYPE_1"/>
    <property type="match status" value="1"/>
</dbReference>
<feature type="region of interest" description="Disordered" evidence="2">
    <location>
        <begin position="282"/>
        <end position="314"/>
    </location>
</feature>
<dbReference type="AlphaFoldDB" id="A0A7D8Z2I3"/>
<organism evidence="4 5">
    <name type="scientific">Vanrija humicola</name>
    <name type="common">Yeast</name>
    <name type="synonym">Cryptococcus humicola</name>
    <dbReference type="NCBI Taxonomy" id="5417"/>
    <lineage>
        <taxon>Eukaryota</taxon>
        <taxon>Fungi</taxon>
        <taxon>Dikarya</taxon>
        <taxon>Basidiomycota</taxon>
        <taxon>Agaricomycotina</taxon>
        <taxon>Tremellomycetes</taxon>
        <taxon>Trichosporonales</taxon>
        <taxon>Trichosporonaceae</taxon>
        <taxon>Vanrija</taxon>
    </lineage>
</organism>
<evidence type="ECO:0000313" key="5">
    <source>
        <dbReference type="Proteomes" id="UP000473826"/>
    </source>
</evidence>
<dbReference type="InterPro" id="IPR056149">
    <property type="entry name" value="PRP5/DDX46/KHDC4_KH"/>
</dbReference>
<comment type="caution">
    <text evidence="4">The sequence shown here is derived from an EMBL/GenBank/DDBJ whole genome shotgun (WGS) entry which is preliminary data.</text>
</comment>
<proteinExistence type="predicted"/>
<dbReference type="InterPro" id="IPR047889">
    <property type="entry name" value="KHDC4_KH-I_second"/>
</dbReference>
<feature type="compositionally biased region" description="Low complexity" evidence="2">
    <location>
        <begin position="291"/>
        <end position="314"/>
    </location>
</feature>
<dbReference type="InterPro" id="IPR004087">
    <property type="entry name" value="KH_dom"/>
</dbReference>
<evidence type="ECO:0000256" key="1">
    <source>
        <dbReference type="PROSITE-ProRule" id="PRU00117"/>
    </source>
</evidence>
<dbReference type="SUPFAM" id="SSF54791">
    <property type="entry name" value="Eukaryotic type KH-domain (KH-domain type I)"/>
    <property type="match status" value="2"/>
</dbReference>